<sequence>MARRLQILLPSFNASTNLLGCVAHVINLGAKAGMVVLRGIEDDGEEEEISMVDNDSDKPHPSRLTPQCREQFREVVGFAQPDLRDSGARLTTLKIDVSTRWNSTFEMFERAIQLRRSCDHCCEENTETRPYLLSPSEGDQAANVMNLLQPLSEATTLLCGSHYPTINKALPIYIVLMKHLKQIEHNLYNQSQLIQPATQIITKLEQYLLAALIKPVYICAMILDPTFKTQICQKNKAFLEEYYKLSVNIILVTFREAARQLEPKDTTTQPTPSTSSGIAKKPSLSSSELHGPVAVLEAEIDCYLKEDLKPEKTDAPSYWAVQQKNYPVLSKMARRFLAVPATSAASERVSSRGRQIVSWQRSSLDPVTIKQLLCLKKWYQLINSPL</sequence>
<dbReference type="PANTHER" id="PTHR46481">
    <property type="entry name" value="ZINC FINGER BED DOMAIN-CONTAINING PROTEIN 4"/>
    <property type="match status" value="1"/>
</dbReference>
<keyword evidence="9" id="KW-1185">Reference proteome</keyword>
<dbReference type="OrthoDB" id="2506934at2759"/>
<evidence type="ECO:0000313" key="9">
    <source>
        <dbReference type="Proteomes" id="UP000238274"/>
    </source>
</evidence>
<feature type="region of interest" description="Disordered" evidence="6">
    <location>
        <begin position="262"/>
        <end position="286"/>
    </location>
</feature>
<dbReference type="VEuPathDB" id="FungiDB:PSTT_01756"/>
<dbReference type="InterPro" id="IPR008906">
    <property type="entry name" value="HATC_C_dom"/>
</dbReference>
<feature type="domain" description="HAT C-terminal dimerisation" evidence="7">
    <location>
        <begin position="299"/>
        <end position="379"/>
    </location>
</feature>
<keyword evidence="2" id="KW-0479">Metal-binding</keyword>
<keyword evidence="5" id="KW-0539">Nucleus</keyword>
<protein>
    <recommendedName>
        <fullName evidence="7">HAT C-terminal dimerisation domain-containing protein</fullName>
    </recommendedName>
</protein>
<comment type="caution">
    <text evidence="8">The sequence shown here is derived from an EMBL/GenBank/DDBJ whole genome shotgun (WGS) entry which is preliminary data.</text>
</comment>
<gene>
    <name evidence="8" type="ORF">PSHT_11141</name>
</gene>
<reference evidence="8 9" key="1">
    <citation type="submission" date="2017-12" db="EMBL/GenBank/DDBJ databases">
        <title>Gene loss provides genomic basis for host adaptation in cereal stripe rust fungi.</title>
        <authorList>
            <person name="Xia C."/>
        </authorList>
    </citation>
    <scope>NUCLEOTIDE SEQUENCE [LARGE SCALE GENOMIC DNA]</scope>
    <source>
        <strain evidence="8 9">93TX-2</strain>
    </source>
</reference>
<dbReference type="AlphaFoldDB" id="A0A2S4V587"/>
<evidence type="ECO:0000259" key="7">
    <source>
        <dbReference type="Pfam" id="PF05699"/>
    </source>
</evidence>
<reference evidence="9" key="2">
    <citation type="journal article" date="2018" name="BMC Genomics">
        <title>Genomic insights into host adaptation between the wheat stripe rust pathogen (Puccinia striiformis f. sp. tritici) and the barley stripe rust pathogen (Puccinia striiformis f. sp. hordei).</title>
        <authorList>
            <person name="Xia C."/>
            <person name="Wang M."/>
            <person name="Yin C."/>
            <person name="Cornejo O.E."/>
            <person name="Hulbert S.H."/>
            <person name="Chen X."/>
        </authorList>
    </citation>
    <scope>NUCLEOTIDE SEQUENCE [LARGE SCALE GENOMIC DNA]</scope>
    <source>
        <strain evidence="9">93TX-2</strain>
    </source>
</reference>
<dbReference type="EMBL" id="PKSM01000181">
    <property type="protein sequence ID" value="POW04657.1"/>
    <property type="molecule type" value="Genomic_DNA"/>
</dbReference>
<dbReference type="GO" id="GO:0008270">
    <property type="term" value="F:zinc ion binding"/>
    <property type="evidence" value="ECO:0007669"/>
    <property type="project" value="UniProtKB-KW"/>
</dbReference>
<proteinExistence type="predicted"/>
<feature type="compositionally biased region" description="Low complexity" evidence="6">
    <location>
        <begin position="266"/>
        <end position="276"/>
    </location>
</feature>
<dbReference type="Proteomes" id="UP000238274">
    <property type="component" value="Unassembled WGS sequence"/>
</dbReference>
<comment type="subcellular location">
    <subcellularLocation>
        <location evidence="1">Nucleus</location>
    </subcellularLocation>
</comment>
<evidence type="ECO:0000256" key="6">
    <source>
        <dbReference type="SAM" id="MobiDB-lite"/>
    </source>
</evidence>
<keyword evidence="3" id="KW-0863">Zinc-finger</keyword>
<organism evidence="8 9">
    <name type="scientific">Puccinia striiformis</name>
    <dbReference type="NCBI Taxonomy" id="27350"/>
    <lineage>
        <taxon>Eukaryota</taxon>
        <taxon>Fungi</taxon>
        <taxon>Dikarya</taxon>
        <taxon>Basidiomycota</taxon>
        <taxon>Pucciniomycotina</taxon>
        <taxon>Pucciniomycetes</taxon>
        <taxon>Pucciniales</taxon>
        <taxon>Pucciniaceae</taxon>
        <taxon>Puccinia</taxon>
    </lineage>
</organism>
<evidence type="ECO:0000256" key="4">
    <source>
        <dbReference type="ARBA" id="ARBA00022833"/>
    </source>
</evidence>
<evidence type="ECO:0000256" key="2">
    <source>
        <dbReference type="ARBA" id="ARBA00022723"/>
    </source>
</evidence>
<dbReference type="VEuPathDB" id="FungiDB:PSHT_11141"/>
<keyword evidence="4" id="KW-0862">Zinc</keyword>
<evidence type="ECO:0000313" key="8">
    <source>
        <dbReference type="EMBL" id="POW04657.1"/>
    </source>
</evidence>
<reference evidence="9" key="3">
    <citation type="journal article" date="2018" name="Mol. Plant Microbe Interact.">
        <title>Genome sequence resources for the wheat stripe rust pathogen (Puccinia striiformis f. sp. tritici) and the barley stripe rust pathogen (Puccinia striiformis f. sp. hordei).</title>
        <authorList>
            <person name="Xia C."/>
            <person name="Wang M."/>
            <person name="Yin C."/>
            <person name="Cornejo O.E."/>
            <person name="Hulbert S.H."/>
            <person name="Chen X."/>
        </authorList>
    </citation>
    <scope>NUCLEOTIDE SEQUENCE [LARGE SCALE GENOMIC DNA]</scope>
    <source>
        <strain evidence="9">93TX-2</strain>
    </source>
</reference>
<dbReference type="InterPro" id="IPR012337">
    <property type="entry name" value="RNaseH-like_sf"/>
</dbReference>
<dbReference type="GO" id="GO:0005634">
    <property type="term" value="C:nucleus"/>
    <property type="evidence" value="ECO:0007669"/>
    <property type="project" value="UniProtKB-SubCell"/>
</dbReference>
<dbReference type="Pfam" id="PF05699">
    <property type="entry name" value="Dimer_Tnp_hAT"/>
    <property type="match status" value="1"/>
</dbReference>
<name>A0A2S4V587_9BASI</name>
<evidence type="ECO:0000256" key="5">
    <source>
        <dbReference type="ARBA" id="ARBA00023242"/>
    </source>
</evidence>
<accession>A0A2S4V587</accession>
<evidence type="ECO:0000256" key="3">
    <source>
        <dbReference type="ARBA" id="ARBA00022771"/>
    </source>
</evidence>
<dbReference type="SUPFAM" id="SSF53098">
    <property type="entry name" value="Ribonuclease H-like"/>
    <property type="match status" value="1"/>
</dbReference>
<dbReference type="InterPro" id="IPR052035">
    <property type="entry name" value="ZnF_BED_domain_contain"/>
</dbReference>
<evidence type="ECO:0000256" key="1">
    <source>
        <dbReference type="ARBA" id="ARBA00004123"/>
    </source>
</evidence>
<dbReference type="GO" id="GO:0046983">
    <property type="term" value="F:protein dimerization activity"/>
    <property type="evidence" value="ECO:0007669"/>
    <property type="project" value="InterPro"/>
</dbReference>
<dbReference type="PANTHER" id="PTHR46481:SF10">
    <property type="entry name" value="ZINC FINGER BED DOMAIN-CONTAINING PROTEIN 39"/>
    <property type="match status" value="1"/>
</dbReference>